<dbReference type="InterPro" id="IPR012997">
    <property type="entry name" value="RplA"/>
</dbReference>
<evidence type="ECO:0000313" key="8">
    <source>
        <dbReference type="Proteomes" id="UP000250163"/>
    </source>
</evidence>
<evidence type="ECO:0000256" key="3">
    <source>
        <dbReference type="ARBA" id="ARBA00023316"/>
    </source>
</evidence>
<dbReference type="AlphaFoldDB" id="A0A330LPR0"/>
<dbReference type="GO" id="GO:0005886">
    <property type="term" value="C:plasma membrane"/>
    <property type="evidence" value="ECO:0007669"/>
    <property type="project" value="UniProtKB-SubCell"/>
</dbReference>
<keyword evidence="4" id="KW-0449">Lipoprotein</keyword>
<dbReference type="RefSeq" id="WP_112715206.1">
    <property type="nucleotide sequence ID" value="NZ_LS483250.1"/>
</dbReference>
<protein>
    <recommendedName>
        <fullName evidence="4">Endolytic peptidoglycan transglycosylase RlpA</fullName>
        <ecNumber evidence="4">4.2.2.-</ecNumber>
    </recommendedName>
</protein>
<evidence type="ECO:0000256" key="1">
    <source>
        <dbReference type="ARBA" id="ARBA00022729"/>
    </source>
</evidence>
<dbReference type="HAMAP" id="MF_02071">
    <property type="entry name" value="RlpA"/>
    <property type="match status" value="1"/>
</dbReference>
<name>A0A330LPR0_9GAMM</name>
<accession>A0A330LPR0</accession>
<dbReference type="Pfam" id="PF03330">
    <property type="entry name" value="DPBB_1"/>
    <property type="match status" value="1"/>
</dbReference>
<dbReference type="NCBIfam" id="TIGR00413">
    <property type="entry name" value="rlpA"/>
    <property type="match status" value="1"/>
</dbReference>
<dbReference type="PANTHER" id="PTHR34183:SF1">
    <property type="entry name" value="ENDOLYTIC PEPTIDOGLYCAN TRANSGLYCOSYLASE RLPA"/>
    <property type="match status" value="1"/>
</dbReference>
<evidence type="ECO:0000256" key="5">
    <source>
        <dbReference type="RuleBase" id="RU003495"/>
    </source>
</evidence>
<dbReference type="PROSITE" id="PS51724">
    <property type="entry name" value="SPOR"/>
    <property type="match status" value="1"/>
</dbReference>
<dbReference type="PANTHER" id="PTHR34183">
    <property type="entry name" value="ENDOLYTIC PEPTIDOGLYCAN TRANSGLYCOSYLASE RLPA"/>
    <property type="match status" value="1"/>
</dbReference>
<dbReference type="EC" id="4.2.2.-" evidence="4"/>
<gene>
    <name evidence="4 7" type="primary">rlpA</name>
    <name evidence="7" type="ORF">MORIYA_2394</name>
</gene>
<dbReference type="GO" id="GO:0071555">
    <property type="term" value="P:cell wall organization"/>
    <property type="evidence" value="ECO:0007669"/>
    <property type="project" value="UniProtKB-KW"/>
</dbReference>
<keyword evidence="4" id="KW-1003">Cell membrane</keyword>
<dbReference type="FunFam" id="2.40.40.10:FF:000003">
    <property type="entry name" value="Endolytic peptidoglycan transglycosylase RlpA"/>
    <property type="match status" value="1"/>
</dbReference>
<dbReference type="OrthoDB" id="9779128at2"/>
<evidence type="ECO:0000313" key="7">
    <source>
        <dbReference type="EMBL" id="SQD78870.1"/>
    </source>
</evidence>
<evidence type="ECO:0000256" key="4">
    <source>
        <dbReference type="HAMAP-Rule" id="MF_02071"/>
    </source>
</evidence>
<dbReference type="CDD" id="cd22268">
    <property type="entry name" value="DPBB_RlpA-like"/>
    <property type="match status" value="1"/>
</dbReference>
<keyword evidence="1" id="KW-0732">Signal</keyword>
<dbReference type="GO" id="GO:0009279">
    <property type="term" value="C:cell outer membrane"/>
    <property type="evidence" value="ECO:0007669"/>
    <property type="project" value="TreeGrafter"/>
</dbReference>
<dbReference type="SUPFAM" id="SSF110997">
    <property type="entry name" value="Sporulation related repeat"/>
    <property type="match status" value="1"/>
</dbReference>
<dbReference type="GO" id="GO:0000270">
    <property type="term" value="P:peptidoglycan metabolic process"/>
    <property type="evidence" value="ECO:0007669"/>
    <property type="project" value="UniProtKB-UniRule"/>
</dbReference>
<dbReference type="PROSITE" id="PS51257">
    <property type="entry name" value="PROKAR_LIPOPROTEIN"/>
    <property type="match status" value="1"/>
</dbReference>
<dbReference type="EMBL" id="LS483250">
    <property type="protein sequence ID" value="SQD78870.1"/>
    <property type="molecule type" value="Genomic_DNA"/>
</dbReference>
<dbReference type="GO" id="GO:0042834">
    <property type="term" value="F:peptidoglycan binding"/>
    <property type="evidence" value="ECO:0007669"/>
    <property type="project" value="InterPro"/>
</dbReference>
<proteinExistence type="inferred from homology"/>
<comment type="function">
    <text evidence="4">Lytic transglycosylase with a strong preference for naked glycan strands that lack stem peptides.</text>
</comment>
<dbReference type="Gene3D" id="3.30.70.1070">
    <property type="entry name" value="Sporulation related repeat"/>
    <property type="match status" value="1"/>
</dbReference>
<comment type="subcellular location">
    <subcellularLocation>
        <location evidence="4">Cell membrane</location>
        <topology evidence="4">Lipid-anchor</topology>
    </subcellularLocation>
</comment>
<reference evidence="8" key="1">
    <citation type="submission" date="2018-05" db="EMBL/GenBank/DDBJ databases">
        <authorList>
            <person name="Cea G.-C."/>
            <person name="William W."/>
        </authorList>
    </citation>
    <scope>NUCLEOTIDE SEQUENCE [LARGE SCALE GENOMIC DNA]</scope>
    <source>
        <strain evidence="8">DB21MT 5</strain>
    </source>
</reference>
<keyword evidence="2 4" id="KW-0456">Lyase</keyword>
<dbReference type="Proteomes" id="UP000250163">
    <property type="component" value="Chromosome MORIYA"/>
</dbReference>
<keyword evidence="4" id="KW-0472">Membrane</keyword>
<dbReference type="InterPro" id="IPR009009">
    <property type="entry name" value="RlpA-like_DPBB"/>
</dbReference>
<organism evidence="7 8">
    <name type="scientific">Moritella yayanosii</name>
    <dbReference type="NCBI Taxonomy" id="69539"/>
    <lineage>
        <taxon>Bacteria</taxon>
        <taxon>Pseudomonadati</taxon>
        <taxon>Pseudomonadota</taxon>
        <taxon>Gammaproteobacteria</taxon>
        <taxon>Alteromonadales</taxon>
        <taxon>Moritellaceae</taxon>
        <taxon>Moritella</taxon>
    </lineage>
</organism>
<keyword evidence="8" id="KW-1185">Reference proteome</keyword>
<dbReference type="SUPFAM" id="SSF50685">
    <property type="entry name" value="Barwin-like endoglucanases"/>
    <property type="match status" value="1"/>
</dbReference>
<dbReference type="InterPro" id="IPR036908">
    <property type="entry name" value="RlpA-like_sf"/>
</dbReference>
<feature type="domain" description="SPOR" evidence="6">
    <location>
        <begin position="179"/>
        <end position="258"/>
    </location>
</feature>
<evidence type="ECO:0000256" key="2">
    <source>
        <dbReference type="ARBA" id="ARBA00023239"/>
    </source>
</evidence>
<comment type="similarity">
    <text evidence="4 5">Belongs to the RlpA family.</text>
</comment>
<dbReference type="Gene3D" id="2.40.40.10">
    <property type="entry name" value="RlpA-like domain"/>
    <property type="match status" value="1"/>
</dbReference>
<dbReference type="GO" id="GO:0008932">
    <property type="term" value="F:lytic endotransglycosylase activity"/>
    <property type="evidence" value="ECO:0007669"/>
    <property type="project" value="UniProtKB-UniRule"/>
</dbReference>
<dbReference type="InterPro" id="IPR036680">
    <property type="entry name" value="SPOR-like_sf"/>
</dbReference>
<evidence type="ECO:0000259" key="6">
    <source>
        <dbReference type="PROSITE" id="PS51724"/>
    </source>
</evidence>
<dbReference type="Pfam" id="PF05036">
    <property type="entry name" value="SPOR"/>
    <property type="match status" value="1"/>
</dbReference>
<dbReference type="InterPro" id="IPR034718">
    <property type="entry name" value="RlpA"/>
</dbReference>
<dbReference type="InterPro" id="IPR007730">
    <property type="entry name" value="SPOR-like_dom"/>
</dbReference>
<keyword evidence="4" id="KW-0564">Palmitate</keyword>
<keyword evidence="3 4" id="KW-0961">Cell wall biogenesis/degradation</keyword>
<dbReference type="KEGG" id="mya:MORIYA_2394"/>
<sequence>MRNKQRLTLLCISGLLAACSSSRYQYSDDHAPENIPQLDDIADAVPTPQTYSRYANRDYQVRGINYEVWRDIKILTQEGKASWYGNKFHGHKTSNGEIYDMFSMSAAHKNLPLPSFVKVTNLGNDKTVIVRVNDRGPFHSERIIDLSYAAAYKLDMLQSGTANVHVELIIPTADNSSLFTPKPQWFIQVLASSSEAKAQQIADSLRAQYSTENRLVISGKFHRVQLGPISNTEQAQELLTKVQQQYTNAYILKELSSKTVSNK</sequence>